<dbReference type="GeneID" id="109517362"/>
<feature type="region of interest" description="Disordered" evidence="1">
    <location>
        <begin position="73"/>
        <end position="113"/>
    </location>
</feature>
<accession>A0A3Q2YH19</accession>
<dbReference type="GeneTree" id="ENSGT00390000014113"/>
<feature type="compositionally biased region" description="Basic and acidic residues" evidence="1">
    <location>
        <begin position="522"/>
        <end position="547"/>
    </location>
</feature>
<feature type="region of interest" description="Disordered" evidence="1">
    <location>
        <begin position="140"/>
        <end position="190"/>
    </location>
</feature>
<dbReference type="STRING" id="109280.ENSHCOP00000017529"/>
<feature type="compositionally biased region" description="Polar residues" evidence="1">
    <location>
        <begin position="458"/>
        <end position="475"/>
    </location>
</feature>
<reference evidence="2" key="2">
    <citation type="submission" date="2025-09" db="UniProtKB">
        <authorList>
            <consortium name="Ensembl"/>
        </authorList>
    </citation>
    <scope>IDENTIFICATION</scope>
</reference>
<proteinExistence type="predicted"/>
<dbReference type="Proteomes" id="UP000264820">
    <property type="component" value="Unplaced"/>
</dbReference>
<dbReference type="CTD" id="55812"/>
<sequence length="567" mass="64497">MGYAEDSIDMESRRRSVLCGPGSSLNIRSQALKSSPFSPHSSSRWAQALITDHMMSHYKRIYSAQSLIDTSAPKSLKQSVKYSDRMRQERLKKEGRPQSAHSLSHRNSRASCYSAHSRCSMQSEYRPYLCSRNSMRSTPGFSSSFHTKEVPSPTKATPKNHHHHHHHHHRPHSAAELKFRSQEPTSHGRPAASYLYASSEPNFLKAFRDPVQKTYSGDLLEKHSQRFTQDKPFTPKMLKSEKSSYLSSYRYYRAPGGAHPVQDSDDLKLEKRATTVQHTLELDEPPQELKKEQQLAEGDHTGTYSIMPKQQTNKNQDYDPFDYSTRFSFEGGNMSPSAEDEELMYLEFINDVTEDILSRGSVSDRVLNRVIQRHIDMNLQRLDEAKMRHLLDILRNNLDEPSAPSSYNEELGKKDLLESLLVMPESALERVKPEVDNNFFGHVSKGNNSPEHSPEPVLSSTPLWSPEQSSLLTPNEKTEEGTSEYVSSNEEKDEDYQAVVTDDDAKQEELLQVQAESAAQGKSKELQDLERRFSESLRVDKDPKGDNLDSSSEHQINTLASVSDDDF</sequence>
<dbReference type="PANTHER" id="PTHR14917">
    <property type="entry name" value="SPERMATOGENESIS-ASSOCIATED PROTEIN 7"/>
    <property type="match status" value="1"/>
</dbReference>
<dbReference type="OrthoDB" id="6263678at2759"/>
<feature type="compositionally biased region" description="Acidic residues" evidence="1">
    <location>
        <begin position="491"/>
        <end position="502"/>
    </location>
</feature>
<dbReference type="Ensembl" id="ENSHCOT00000013546.1">
    <property type="protein sequence ID" value="ENSHCOP00000017529.1"/>
    <property type="gene ID" value="ENSHCOG00000001413.1"/>
</dbReference>
<dbReference type="GO" id="GO:0036064">
    <property type="term" value="C:ciliary basal body"/>
    <property type="evidence" value="ECO:0007669"/>
    <property type="project" value="TreeGrafter"/>
</dbReference>
<protein>
    <submittedName>
        <fullName evidence="2">Spermatogenesis associated 7</fullName>
    </submittedName>
</protein>
<evidence type="ECO:0000313" key="3">
    <source>
        <dbReference type="Proteomes" id="UP000264820"/>
    </source>
</evidence>
<feature type="compositionally biased region" description="Polar residues" evidence="1">
    <location>
        <begin position="548"/>
        <end position="561"/>
    </location>
</feature>
<dbReference type="GO" id="GO:0000226">
    <property type="term" value="P:microtubule cytoskeleton organization"/>
    <property type="evidence" value="ECO:0007669"/>
    <property type="project" value="TreeGrafter"/>
</dbReference>
<dbReference type="Pfam" id="PF15244">
    <property type="entry name" value="HSD3"/>
    <property type="match status" value="1"/>
</dbReference>
<dbReference type="GO" id="GO:0005930">
    <property type="term" value="C:axoneme"/>
    <property type="evidence" value="ECO:0007669"/>
    <property type="project" value="TreeGrafter"/>
</dbReference>
<feature type="compositionally biased region" description="Basic and acidic residues" evidence="1">
    <location>
        <begin position="82"/>
        <end position="96"/>
    </location>
</feature>
<dbReference type="PANTHER" id="PTHR14917:SF4">
    <property type="entry name" value="SPERMATOGENESIS-ASSOCIATED 7"/>
    <property type="match status" value="1"/>
</dbReference>
<organism evidence="2 3">
    <name type="scientific">Hippocampus comes</name>
    <name type="common">Tiger tail seahorse</name>
    <dbReference type="NCBI Taxonomy" id="109280"/>
    <lineage>
        <taxon>Eukaryota</taxon>
        <taxon>Metazoa</taxon>
        <taxon>Chordata</taxon>
        <taxon>Craniata</taxon>
        <taxon>Vertebrata</taxon>
        <taxon>Euteleostomi</taxon>
        <taxon>Actinopterygii</taxon>
        <taxon>Neopterygii</taxon>
        <taxon>Teleostei</taxon>
        <taxon>Neoteleostei</taxon>
        <taxon>Acanthomorphata</taxon>
        <taxon>Syngnathiaria</taxon>
        <taxon>Syngnathiformes</taxon>
        <taxon>Syngnathoidei</taxon>
        <taxon>Syngnathidae</taxon>
        <taxon>Hippocampus</taxon>
    </lineage>
</organism>
<feature type="region of interest" description="Disordered" evidence="1">
    <location>
        <begin position="442"/>
        <end position="567"/>
    </location>
</feature>
<feature type="compositionally biased region" description="Basic residues" evidence="1">
    <location>
        <begin position="158"/>
        <end position="172"/>
    </location>
</feature>
<dbReference type="AlphaFoldDB" id="A0A3Q2YH19"/>
<name>A0A3Q2YH19_HIPCM</name>
<evidence type="ECO:0000313" key="2">
    <source>
        <dbReference type="Ensembl" id="ENSHCOP00000017529.1"/>
    </source>
</evidence>
<dbReference type="OMA" id="FITEHEW"/>
<dbReference type="RefSeq" id="XP_019728056.1">
    <property type="nucleotide sequence ID" value="XM_019872497.1"/>
</dbReference>
<dbReference type="InterPro" id="IPR029357">
    <property type="entry name" value="SPATA7"/>
</dbReference>
<dbReference type="KEGG" id="hcq:109517362"/>
<keyword evidence="3" id="KW-1185">Reference proteome</keyword>
<feature type="region of interest" description="Disordered" evidence="1">
    <location>
        <begin position="1"/>
        <end position="21"/>
    </location>
</feature>
<reference evidence="2" key="1">
    <citation type="submission" date="2025-08" db="UniProtKB">
        <authorList>
            <consortium name="Ensembl"/>
        </authorList>
    </citation>
    <scope>IDENTIFICATION</scope>
</reference>
<evidence type="ECO:0000256" key="1">
    <source>
        <dbReference type="SAM" id="MobiDB-lite"/>
    </source>
</evidence>